<comment type="caution">
    <text evidence="7">The sequence shown here is derived from an EMBL/GenBank/DDBJ whole genome shotgun (WGS) entry which is preliminary data.</text>
</comment>
<dbReference type="EMBL" id="ASWJ01000006">
    <property type="protein sequence ID" value="EOW84011.1"/>
    <property type="molecule type" value="Genomic_DNA"/>
</dbReference>
<keyword evidence="8" id="KW-1185">Reference proteome</keyword>
<reference evidence="7 8" key="1">
    <citation type="submission" date="2013-03" db="EMBL/GenBank/DDBJ databases">
        <title>The Genome Sequence of Enterococcus columbae ATCC_51263 (PacBio/Illumina hybrid assembly).</title>
        <authorList>
            <consortium name="The Broad Institute Genomics Platform"/>
            <consortium name="The Broad Institute Genome Sequencing Center for Infectious Disease"/>
            <person name="Earl A."/>
            <person name="Russ C."/>
            <person name="Gilmore M."/>
            <person name="Surin D."/>
            <person name="Walker B."/>
            <person name="Young S."/>
            <person name="Zeng Q."/>
            <person name="Gargeya S."/>
            <person name="Fitzgerald M."/>
            <person name="Haas B."/>
            <person name="Abouelleil A."/>
            <person name="Allen A.W."/>
            <person name="Alvarado L."/>
            <person name="Arachchi H.M."/>
            <person name="Berlin A.M."/>
            <person name="Chapman S.B."/>
            <person name="Gainer-Dewar J."/>
            <person name="Goldberg J."/>
            <person name="Griggs A."/>
            <person name="Gujja S."/>
            <person name="Hansen M."/>
            <person name="Howarth C."/>
            <person name="Imamovic A."/>
            <person name="Ireland A."/>
            <person name="Larimer J."/>
            <person name="McCowan C."/>
            <person name="Murphy C."/>
            <person name="Pearson M."/>
            <person name="Poon T.W."/>
            <person name="Priest M."/>
            <person name="Roberts A."/>
            <person name="Saif S."/>
            <person name="Shea T."/>
            <person name="Sisk P."/>
            <person name="Sykes S."/>
            <person name="Wortman J."/>
            <person name="Nusbaum C."/>
            <person name="Birren B."/>
        </authorList>
    </citation>
    <scope>NUCLEOTIDE SEQUENCE [LARGE SCALE GENOMIC DNA]</scope>
    <source>
        <strain evidence="7 8">ATCC 51263</strain>
    </source>
</reference>
<dbReference type="SUPFAM" id="SSF55469">
    <property type="entry name" value="FMN-dependent nitroreductase-like"/>
    <property type="match status" value="1"/>
</dbReference>
<keyword evidence="5" id="KW-0521">NADP</keyword>
<dbReference type="InterPro" id="IPR029479">
    <property type="entry name" value="Nitroreductase"/>
</dbReference>
<protein>
    <recommendedName>
        <fullName evidence="6">Nitroreductase domain-containing protein</fullName>
    </recommendedName>
</protein>
<dbReference type="InterPro" id="IPR016446">
    <property type="entry name" value="Flavin_OxRdtase_Frp"/>
</dbReference>
<organism evidence="7 8">
    <name type="scientific">Enterococcus columbae DSM 7374 = ATCC 51263</name>
    <dbReference type="NCBI Taxonomy" id="1121865"/>
    <lineage>
        <taxon>Bacteria</taxon>
        <taxon>Bacillati</taxon>
        <taxon>Bacillota</taxon>
        <taxon>Bacilli</taxon>
        <taxon>Lactobacillales</taxon>
        <taxon>Enterococcaceae</taxon>
        <taxon>Enterococcus</taxon>
    </lineage>
</organism>
<feature type="domain" description="Nitroreductase" evidence="6">
    <location>
        <begin position="11"/>
        <end position="163"/>
    </location>
</feature>
<keyword evidence="2 5" id="KW-0285">Flavoprotein</keyword>
<keyword evidence="3 5" id="KW-0288">FMN</keyword>
<evidence type="ECO:0000256" key="2">
    <source>
        <dbReference type="ARBA" id="ARBA00022630"/>
    </source>
</evidence>
<dbReference type="eggNOG" id="COG0778">
    <property type="taxonomic scope" value="Bacteria"/>
</dbReference>
<dbReference type="Gene3D" id="3.40.109.10">
    <property type="entry name" value="NADH Oxidase"/>
    <property type="match status" value="1"/>
</dbReference>
<dbReference type="PANTHER" id="PTHR43425">
    <property type="entry name" value="OXYGEN-INSENSITIVE NADPH NITROREDUCTASE"/>
    <property type="match status" value="1"/>
</dbReference>
<name>S0KLE3_9ENTE</name>
<dbReference type="RefSeq" id="WP_016183924.1">
    <property type="nucleotide sequence ID" value="NZ_JXKI01000003.1"/>
</dbReference>
<dbReference type="Pfam" id="PF00881">
    <property type="entry name" value="Nitroreductase"/>
    <property type="match status" value="1"/>
</dbReference>
<dbReference type="PIRSF" id="PIRSF005426">
    <property type="entry name" value="Frp"/>
    <property type="match status" value="1"/>
</dbReference>
<dbReference type="PANTHER" id="PTHR43425:SF3">
    <property type="entry name" value="NADPH-DEPENDENT OXIDOREDUCTASE"/>
    <property type="match status" value="1"/>
</dbReference>
<comment type="similarity">
    <text evidence="1 5">Belongs to the flavin oxidoreductase frp family.</text>
</comment>
<dbReference type="STRING" id="1121865.OMW_01815"/>
<evidence type="ECO:0000313" key="8">
    <source>
        <dbReference type="Proteomes" id="UP000014113"/>
    </source>
</evidence>
<evidence type="ECO:0000256" key="1">
    <source>
        <dbReference type="ARBA" id="ARBA00008366"/>
    </source>
</evidence>
<proteinExistence type="inferred from homology"/>
<evidence type="ECO:0000256" key="4">
    <source>
        <dbReference type="ARBA" id="ARBA00023002"/>
    </source>
</evidence>
<dbReference type="Proteomes" id="UP000014113">
    <property type="component" value="Unassembled WGS sequence"/>
</dbReference>
<dbReference type="CDD" id="cd02146">
    <property type="entry name" value="NfsA-like"/>
    <property type="match status" value="1"/>
</dbReference>
<evidence type="ECO:0000259" key="6">
    <source>
        <dbReference type="Pfam" id="PF00881"/>
    </source>
</evidence>
<dbReference type="PATRIC" id="fig|1121865.3.peg.1758"/>
<dbReference type="GO" id="GO:0016491">
    <property type="term" value="F:oxidoreductase activity"/>
    <property type="evidence" value="ECO:0007669"/>
    <property type="project" value="UniProtKB-UniRule"/>
</dbReference>
<keyword evidence="4 5" id="KW-0560">Oxidoreductase</keyword>
<evidence type="ECO:0000313" key="7">
    <source>
        <dbReference type="EMBL" id="EOW84011.1"/>
    </source>
</evidence>
<accession>S0KLE3</accession>
<dbReference type="InterPro" id="IPR000415">
    <property type="entry name" value="Nitroreductase-like"/>
</dbReference>
<gene>
    <name evidence="7" type="ORF">I568_01458</name>
</gene>
<dbReference type="AlphaFoldDB" id="S0KLE3"/>
<sequence length="249" mass="28318">MNNETIQHQLNHRSIRAFKAQSLSPEDRNTLLEVARQTSTSNFFQQFSILHITDETKRQAIREISNQPYVGANGDLFIFVADLYRNQQIRQQKGLDDGRLHTTEVFFQAMQDATLAIQNMLVAAESMGLGAVLLGSINNQPKRLVQILELPKMTFPVLGIQIGVPDQAPQLKPRLPLDQLVFENGYPHEFSIEQLADYDEVVQTYYDLRNANQRIDSFTNQIAGAKLADGLLQRDEILEVLHAQGLCWR</sequence>
<evidence type="ECO:0000256" key="5">
    <source>
        <dbReference type="PIRNR" id="PIRNR005426"/>
    </source>
</evidence>
<dbReference type="OrthoDB" id="9775805at2"/>
<evidence type="ECO:0000256" key="3">
    <source>
        <dbReference type="ARBA" id="ARBA00022643"/>
    </source>
</evidence>